<dbReference type="InterPro" id="IPR004600">
    <property type="entry name" value="TFIIH_Tfb4/GTF2H3"/>
</dbReference>
<keyword evidence="11 14" id="KW-0234">DNA repair</keyword>
<evidence type="ECO:0000256" key="8">
    <source>
        <dbReference type="ARBA" id="ARBA00022833"/>
    </source>
</evidence>
<accession>A0AAF0EW35</accession>
<evidence type="ECO:0000256" key="13">
    <source>
        <dbReference type="ARBA" id="ARBA00033341"/>
    </source>
</evidence>
<protein>
    <recommendedName>
        <fullName evidence="4 14">General transcription and DNA repair factor IIH subunit TFB4</fullName>
        <shortName evidence="14">TFIIH subunit TFB4</shortName>
    </recommendedName>
    <alternativeName>
        <fullName evidence="13 14">RNA polymerase II transcription factor B subunit 4</fullName>
    </alternativeName>
</protein>
<gene>
    <name evidence="15" type="primary">TFB4</name>
    <name evidence="15" type="ORF">MCUN1_000541</name>
</gene>
<keyword evidence="8 14" id="KW-0862">Zinc</keyword>
<keyword evidence="9 14" id="KW-0805">Transcription regulation</keyword>
<dbReference type="GO" id="GO:0005675">
    <property type="term" value="C:transcription factor TFIIH holo complex"/>
    <property type="evidence" value="ECO:0007669"/>
    <property type="project" value="UniProtKB-UniRule"/>
</dbReference>
<dbReference type="GO" id="GO:0006289">
    <property type="term" value="P:nucleotide-excision repair"/>
    <property type="evidence" value="ECO:0007669"/>
    <property type="project" value="UniProtKB-UniRule"/>
</dbReference>
<evidence type="ECO:0000313" key="15">
    <source>
        <dbReference type="EMBL" id="WFD33728.1"/>
    </source>
</evidence>
<dbReference type="EMBL" id="CP119877">
    <property type="protein sequence ID" value="WFD33728.1"/>
    <property type="molecule type" value="Genomic_DNA"/>
</dbReference>
<evidence type="ECO:0000256" key="3">
    <source>
        <dbReference type="ARBA" id="ARBA00005273"/>
    </source>
</evidence>
<keyword evidence="16" id="KW-1185">Reference proteome</keyword>
<dbReference type="PANTHER" id="PTHR12831:SF0">
    <property type="entry name" value="GENERAL TRANSCRIPTION FACTOR IIH SUBUNIT 3"/>
    <property type="match status" value="1"/>
</dbReference>
<evidence type="ECO:0000256" key="11">
    <source>
        <dbReference type="ARBA" id="ARBA00023204"/>
    </source>
</evidence>
<evidence type="ECO:0000256" key="7">
    <source>
        <dbReference type="ARBA" id="ARBA00022771"/>
    </source>
</evidence>
<proteinExistence type="inferred from homology"/>
<keyword evidence="12 14" id="KW-0539">Nucleus</keyword>
<dbReference type="InterPro" id="IPR036465">
    <property type="entry name" value="vWFA_dom_sf"/>
</dbReference>
<comment type="function">
    <text evidence="1 14">Component of the general transcription and DNA repair factor IIH (TFIIH) core complex, which is involved in general and transcription-coupled nucleotide excision repair (NER) of damaged DNA and, when complexed to TFIIK, in RNA transcription by RNA polymerase II. In NER, TFIIH acts by opening DNA around the lesion to allow the excision of the damaged oligonucleotide and its replacement by a new DNA fragment. In transcription, TFIIH has an essential role in transcription initiation. When the pre-initiation complex (PIC) has been established, TFIIH is required for promoter opening and promoter escape. Phosphorylation of the C-terminal tail (CTD) of the largest subunit of RNA polymerase II by the kinase module TFIIK controls the initiation of transcription.</text>
</comment>
<keyword evidence="7 14" id="KW-0863">Zinc-finger</keyword>
<evidence type="ECO:0000256" key="6">
    <source>
        <dbReference type="ARBA" id="ARBA00022763"/>
    </source>
</evidence>
<evidence type="ECO:0000256" key="9">
    <source>
        <dbReference type="ARBA" id="ARBA00023015"/>
    </source>
</evidence>
<comment type="subcellular location">
    <subcellularLocation>
        <location evidence="2 14">Nucleus</location>
    </subcellularLocation>
</comment>
<dbReference type="GO" id="GO:0006355">
    <property type="term" value="P:regulation of DNA-templated transcription"/>
    <property type="evidence" value="ECO:0007669"/>
    <property type="project" value="InterPro"/>
</dbReference>
<sequence length="319" mass="35368">MTDARPSSRTDKEEQRSASPDFLVLVIDLNPFAWLKNSPSQDGAAAFEAIKTTLTTTMVFLNAHTSMNHGNGLAVYGATNGTAELLYTTATYTEAAKIQKETDVNVCLPFEQVDDAVFIGVRRMLETSCAKDRNANNTVGIVRALSLALCHINRMAETLQLGEHHGLASSTLDTNGPMRRNDGSNPGSDTFRFRIQILSVTPDASTQYVPMMNCIFCAQKMGIPIDVCHLFGEDPVFLRQASHLTGGHYYNLKSLDGLLQVLMTVYLPSRSIRPLLMFPAEDDVDYRAACFCHRRVIDIGYICSSRQRYNDEKVLSLLK</sequence>
<keyword evidence="6 14" id="KW-0227">DNA damage</keyword>
<dbReference type="AlphaFoldDB" id="A0AAF0EW35"/>
<keyword evidence="5 14" id="KW-0479">Metal-binding</keyword>
<evidence type="ECO:0000256" key="5">
    <source>
        <dbReference type="ARBA" id="ARBA00022723"/>
    </source>
</evidence>
<dbReference type="GO" id="GO:0008270">
    <property type="term" value="F:zinc ion binding"/>
    <property type="evidence" value="ECO:0007669"/>
    <property type="project" value="UniProtKB-KW"/>
</dbReference>
<evidence type="ECO:0000256" key="12">
    <source>
        <dbReference type="ARBA" id="ARBA00023242"/>
    </source>
</evidence>
<dbReference type="GO" id="GO:0000439">
    <property type="term" value="C:transcription factor TFIIH core complex"/>
    <property type="evidence" value="ECO:0007669"/>
    <property type="project" value="UniProtKB-UniRule"/>
</dbReference>
<comment type="subunit">
    <text evidence="14">Component of the 7-subunit TFIIH core complex composed of XPB/SSL2, XPD/RAD3, SSL1, TFB1, TFB2, TFB4 and TFB5, which is active in NER. The core complex associates with the 3-subunit CTD-kinase module TFIIK composed of CCL1, KIN28 and TFB3 to form the 10-subunit holoenzyme (holo-TFIIH) active in transcription.</text>
</comment>
<evidence type="ECO:0000313" key="16">
    <source>
        <dbReference type="Proteomes" id="UP001219933"/>
    </source>
</evidence>
<dbReference type="Pfam" id="PF03850">
    <property type="entry name" value="Tfb4"/>
    <property type="match status" value="1"/>
</dbReference>
<evidence type="ECO:0000256" key="2">
    <source>
        <dbReference type="ARBA" id="ARBA00004123"/>
    </source>
</evidence>
<evidence type="ECO:0000256" key="1">
    <source>
        <dbReference type="ARBA" id="ARBA00002817"/>
    </source>
</evidence>
<evidence type="ECO:0000256" key="10">
    <source>
        <dbReference type="ARBA" id="ARBA00023163"/>
    </source>
</evidence>
<dbReference type="Gene3D" id="3.40.50.410">
    <property type="entry name" value="von Willebrand factor, type A domain"/>
    <property type="match status" value="1"/>
</dbReference>
<evidence type="ECO:0000256" key="4">
    <source>
        <dbReference type="ARBA" id="ARBA00021280"/>
    </source>
</evidence>
<comment type="similarity">
    <text evidence="3 14">Belongs to the TFB4 family.</text>
</comment>
<reference evidence="15" key="1">
    <citation type="submission" date="2023-03" db="EMBL/GenBank/DDBJ databases">
        <title>Mating type loci evolution in Malassezia.</title>
        <authorList>
            <person name="Coelho M.A."/>
        </authorList>
    </citation>
    <scope>NUCLEOTIDE SEQUENCE</scope>
    <source>
        <strain evidence="15">CBS 11721</strain>
    </source>
</reference>
<dbReference type="PANTHER" id="PTHR12831">
    <property type="entry name" value="TRANSCRIPTION INITIATION FACTOR IIH TFIIH , POLYPEPTIDE 3-RELATED"/>
    <property type="match status" value="1"/>
</dbReference>
<evidence type="ECO:0000256" key="14">
    <source>
        <dbReference type="RuleBase" id="RU368090"/>
    </source>
</evidence>
<name>A0AAF0EW35_9BASI</name>
<organism evidence="15 16">
    <name type="scientific">Malassezia cuniculi</name>
    <dbReference type="NCBI Taxonomy" id="948313"/>
    <lineage>
        <taxon>Eukaryota</taxon>
        <taxon>Fungi</taxon>
        <taxon>Dikarya</taxon>
        <taxon>Basidiomycota</taxon>
        <taxon>Ustilaginomycotina</taxon>
        <taxon>Malasseziomycetes</taxon>
        <taxon>Malasseziales</taxon>
        <taxon>Malasseziaceae</taxon>
        <taxon>Malassezia</taxon>
    </lineage>
</organism>
<dbReference type="Proteomes" id="UP001219933">
    <property type="component" value="Chromosome 1"/>
</dbReference>
<keyword evidence="10 14" id="KW-0804">Transcription</keyword>